<dbReference type="NCBIfam" id="TIGR00229">
    <property type="entry name" value="sensory_box"/>
    <property type="match status" value="1"/>
</dbReference>
<dbReference type="InterPro" id="IPR000160">
    <property type="entry name" value="GGDEF_dom"/>
</dbReference>
<dbReference type="Gene3D" id="3.30.70.270">
    <property type="match status" value="1"/>
</dbReference>
<dbReference type="InterPro" id="IPR035919">
    <property type="entry name" value="EAL_sf"/>
</dbReference>
<dbReference type="PROSITE" id="PS50883">
    <property type="entry name" value="EAL"/>
    <property type="match status" value="1"/>
</dbReference>
<dbReference type="Pfam" id="PF08448">
    <property type="entry name" value="PAS_4"/>
    <property type="match status" value="1"/>
</dbReference>
<dbReference type="CDD" id="cd00130">
    <property type="entry name" value="PAS"/>
    <property type="match status" value="1"/>
</dbReference>
<dbReference type="SUPFAM" id="SSF55785">
    <property type="entry name" value="PYP-like sensor domain (PAS domain)"/>
    <property type="match status" value="2"/>
</dbReference>
<dbReference type="InterPro" id="IPR013656">
    <property type="entry name" value="PAS_4"/>
</dbReference>
<feature type="domain" description="GGDEF" evidence="6">
    <location>
        <begin position="412"/>
        <end position="545"/>
    </location>
</feature>
<dbReference type="PROSITE" id="PS50113">
    <property type="entry name" value="PAC"/>
    <property type="match status" value="1"/>
</dbReference>
<evidence type="ECO:0008006" key="9">
    <source>
        <dbReference type="Google" id="ProtNLM"/>
    </source>
</evidence>
<dbReference type="PROSITE" id="PS50887">
    <property type="entry name" value="GGDEF"/>
    <property type="match status" value="1"/>
</dbReference>
<dbReference type="InterPro" id="IPR001789">
    <property type="entry name" value="Sig_transdc_resp-reg_receiver"/>
</dbReference>
<dbReference type="SUPFAM" id="SSF141868">
    <property type="entry name" value="EAL domain-like"/>
    <property type="match status" value="1"/>
</dbReference>
<dbReference type="Gene3D" id="3.30.450.20">
    <property type="entry name" value="PAS domain"/>
    <property type="match status" value="1"/>
</dbReference>
<dbReference type="Gene3D" id="3.20.20.450">
    <property type="entry name" value="EAL domain"/>
    <property type="match status" value="1"/>
</dbReference>
<dbReference type="SMART" id="SM00052">
    <property type="entry name" value="EAL"/>
    <property type="match status" value="1"/>
</dbReference>
<dbReference type="InterPro" id="IPR000700">
    <property type="entry name" value="PAS-assoc_C"/>
</dbReference>
<accession>A0ABP8Q131</accession>
<organism evidence="7 8">
    <name type="scientific">Pseudaeromonas paramecii</name>
    <dbReference type="NCBI Taxonomy" id="2138166"/>
    <lineage>
        <taxon>Bacteria</taxon>
        <taxon>Pseudomonadati</taxon>
        <taxon>Pseudomonadota</taxon>
        <taxon>Gammaproteobacteria</taxon>
        <taxon>Aeromonadales</taxon>
        <taxon>Aeromonadaceae</taxon>
        <taxon>Pseudaeromonas</taxon>
    </lineage>
</organism>
<evidence type="ECO:0000259" key="2">
    <source>
        <dbReference type="PROSITE" id="PS50110"/>
    </source>
</evidence>
<dbReference type="PROSITE" id="PS50112">
    <property type="entry name" value="PAS"/>
    <property type="match status" value="1"/>
</dbReference>
<dbReference type="RefSeq" id="WP_345010031.1">
    <property type="nucleotide sequence ID" value="NZ_BAABFC010000003.1"/>
</dbReference>
<dbReference type="SMART" id="SM00091">
    <property type="entry name" value="PAS"/>
    <property type="match status" value="2"/>
</dbReference>
<dbReference type="InterPro" id="IPR052155">
    <property type="entry name" value="Biofilm_reg_signaling"/>
</dbReference>
<dbReference type="InterPro" id="IPR000014">
    <property type="entry name" value="PAS"/>
</dbReference>
<dbReference type="InterPro" id="IPR001610">
    <property type="entry name" value="PAC"/>
</dbReference>
<feature type="modified residue" description="4-aspartylphosphate" evidence="1">
    <location>
        <position position="60"/>
    </location>
</feature>
<dbReference type="InterPro" id="IPR043128">
    <property type="entry name" value="Rev_trsase/Diguanyl_cyclase"/>
</dbReference>
<comment type="caution">
    <text evidence="7">The sequence shown here is derived from an EMBL/GenBank/DDBJ whole genome shotgun (WGS) entry which is preliminary data.</text>
</comment>
<dbReference type="PANTHER" id="PTHR44757:SF2">
    <property type="entry name" value="BIOFILM ARCHITECTURE MAINTENANCE PROTEIN MBAA"/>
    <property type="match status" value="1"/>
</dbReference>
<reference evidence="8" key="1">
    <citation type="journal article" date="2019" name="Int. J. Syst. Evol. Microbiol.">
        <title>The Global Catalogue of Microorganisms (GCM) 10K type strain sequencing project: providing services to taxonomists for standard genome sequencing and annotation.</title>
        <authorList>
            <consortium name="The Broad Institute Genomics Platform"/>
            <consortium name="The Broad Institute Genome Sequencing Center for Infectious Disease"/>
            <person name="Wu L."/>
            <person name="Ma J."/>
        </authorList>
    </citation>
    <scope>NUCLEOTIDE SEQUENCE [LARGE SCALE GENOMIC DNA]</scope>
    <source>
        <strain evidence="8">JCM 32226</strain>
    </source>
</reference>
<dbReference type="SMART" id="SM00448">
    <property type="entry name" value="REC"/>
    <property type="match status" value="1"/>
</dbReference>
<dbReference type="SUPFAM" id="SSF52172">
    <property type="entry name" value="CheY-like"/>
    <property type="match status" value="1"/>
</dbReference>
<feature type="domain" description="PAC" evidence="4">
    <location>
        <begin position="328"/>
        <end position="380"/>
    </location>
</feature>
<dbReference type="Gene3D" id="3.40.50.2300">
    <property type="match status" value="1"/>
</dbReference>
<dbReference type="PANTHER" id="PTHR44757">
    <property type="entry name" value="DIGUANYLATE CYCLASE DGCP"/>
    <property type="match status" value="1"/>
</dbReference>
<dbReference type="NCBIfam" id="TIGR00254">
    <property type="entry name" value="GGDEF"/>
    <property type="match status" value="1"/>
</dbReference>
<dbReference type="Pfam" id="PF13426">
    <property type="entry name" value="PAS_9"/>
    <property type="match status" value="1"/>
</dbReference>
<sequence>MSQVSPHQPPLILVVDDEASARLIMTATLEEAGFAVIEADSVASARAQFEQHGPDLVILDVILPDGNGIALCAELRQLPKGRSLPIAMATGLDDVPSIQQAFQSGATDFITKPISWGTLGHRVRYLLRAHHAFEELTRSEHKNRALLSALPDLLFSLDGQGVILERLAGAQSPHWGQWDLHAGDLLADRLPAPLLAQLQPALQQTLSSQHPQSLELTLPQSEAGVYWEVRLLPRNQQELLLVVRDISRRKRLEHELWLSARVFEASNEAILITDRENRIISVNPMFEQLTGFKAREVLGQSPRLLGAGQEHRSLYRNLWARLQEQGAWQGELQDRRKDGREYPVWLSINLLRDAGGQIEYHIASFADISERKRQEAQIAHLAFHDLLTGLPNRRLLTDRIQVAMAQAERDRNGLAVLLIDLDRFKTINDSLGHDSGDQLLKQVGERLLARVRHSDTVSRIGGDEFVVLSPECNEPATAAALATALLRALEEPFDLAGTPLIIRASIGIALYPDNGQRPDTLLANADAAMYQAKANDGNNYQFYSPELNERNLARLRMELRLRQALERQEFVLYFQPQVDAGSGRLVGAEALIRWQDPQLGLIPPGHFIPLAEETGLIQPIGDWVIQEVCRQQQRWRAQGLELPIAVNLSARQFRQSGFIDGISLALAQTGIPPHLVELELTESMLMQDVQQAAAKLHRLKALGFRIAVDDFGTGFSSLNYLRHFPIDVLKIDQSFVRELLEDQAALAIIDSIIALAGALGMNTVAEGVETQGQRELLQRHGCRTIQGYLIAKPMPAAAFVDWLASYQANADPA</sequence>
<dbReference type="Pfam" id="PF00072">
    <property type="entry name" value="Response_reg"/>
    <property type="match status" value="1"/>
</dbReference>
<dbReference type="Pfam" id="PF00990">
    <property type="entry name" value="GGDEF"/>
    <property type="match status" value="1"/>
</dbReference>
<dbReference type="SMART" id="SM00086">
    <property type="entry name" value="PAC"/>
    <property type="match status" value="1"/>
</dbReference>
<evidence type="ECO:0000259" key="6">
    <source>
        <dbReference type="PROSITE" id="PS50887"/>
    </source>
</evidence>
<evidence type="ECO:0000259" key="4">
    <source>
        <dbReference type="PROSITE" id="PS50113"/>
    </source>
</evidence>
<name>A0ABP8Q131_9GAMM</name>
<evidence type="ECO:0000259" key="3">
    <source>
        <dbReference type="PROSITE" id="PS50112"/>
    </source>
</evidence>
<dbReference type="CDD" id="cd01949">
    <property type="entry name" value="GGDEF"/>
    <property type="match status" value="1"/>
</dbReference>
<evidence type="ECO:0000313" key="7">
    <source>
        <dbReference type="EMBL" id="GAA4494659.1"/>
    </source>
</evidence>
<dbReference type="InterPro" id="IPR001633">
    <property type="entry name" value="EAL_dom"/>
</dbReference>
<dbReference type="PROSITE" id="PS50110">
    <property type="entry name" value="RESPONSE_REGULATORY"/>
    <property type="match status" value="1"/>
</dbReference>
<feature type="domain" description="EAL" evidence="5">
    <location>
        <begin position="554"/>
        <end position="807"/>
    </location>
</feature>
<evidence type="ECO:0000259" key="5">
    <source>
        <dbReference type="PROSITE" id="PS50883"/>
    </source>
</evidence>
<dbReference type="InterPro" id="IPR035965">
    <property type="entry name" value="PAS-like_dom_sf"/>
</dbReference>
<keyword evidence="8" id="KW-1185">Reference proteome</keyword>
<dbReference type="InterPro" id="IPR029787">
    <property type="entry name" value="Nucleotide_cyclase"/>
</dbReference>
<gene>
    <name evidence="7" type="ORF">GCM10023095_06620</name>
</gene>
<dbReference type="Pfam" id="PF00563">
    <property type="entry name" value="EAL"/>
    <property type="match status" value="1"/>
</dbReference>
<dbReference type="CDD" id="cd00156">
    <property type="entry name" value="REC"/>
    <property type="match status" value="1"/>
</dbReference>
<evidence type="ECO:0000313" key="8">
    <source>
        <dbReference type="Proteomes" id="UP001501321"/>
    </source>
</evidence>
<dbReference type="InterPro" id="IPR011006">
    <property type="entry name" value="CheY-like_superfamily"/>
</dbReference>
<dbReference type="SMART" id="SM00267">
    <property type="entry name" value="GGDEF"/>
    <property type="match status" value="1"/>
</dbReference>
<proteinExistence type="predicted"/>
<protein>
    <recommendedName>
        <fullName evidence="9">EAL domain-containing protein</fullName>
    </recommendedName>
</protein>
<keyword evidence="1" id="KW-0597">Phosphoprotein</keyword>
<dbReference type="EMBL" id="BAABFC010000003">
    <property type="protein sequence ID" value="GAA4494659.1"/>
    <property type="molecule type" value="Genomic_DNA"/>
</dbReference>
<dbReference type="SUPFAM" id="SSF55073">
    <property type="entry name" value="Nucleotide cyclase"/>
    <property type="match status" value="1"/>
</dbReference>
<feature type="domain" description="Response regulatory" evidence="2">
    <location>
        <begin position="11"/>
        <end position="127"/>
    </location>
</feature>
<dbReference type="Proteomes" id="UP001501321">
    <property type="component" value="Unassembled WGS sequence"/>
</dbReference>
<evidence type="ECO:0000256" key="1">
    <source>
        <dbReference type="PROSITE-ProRule" id="PRU00169"/>
    </source>
</evidence>
<dbReference type="CDD" id="cd01948">
    <property type="entry name" value="EAL"/>
    <property type="match status" value="1"/>
</dbReference>
<feature type="domain" description="PAS" evidence="3">
    <location>
        <begin position="261"/>
        <end position="301"/>
    </location>
</feature>